<evidence type="ECO:0000256" key="2">
    <source>
        <dbReference type="ARBA" id="ARBA00022833"/>
    </source>
</evidence>
<dbReference type="CDD" id="cd00067">
    <property type="entry name" value="GAL4"/>
    <property type="match status" value="1"/>
</dbReference>
<evidence type="ECO:0000256" key="5">
    <source>
        <dbReference type="ARBA" id="ARBA00023163"/>
    </source>
</evidence>
<evidence type="ECO:0000256" key="1">
    <source>
        <dbReference type="ARBA" id="ARBA00022723"/>
    </source>
</evidence>
<sequence>MSANYMRPITLRRSCQACVRGKRRCDQGSPRCSRCEERGINCQYVNAPLAVSNGTRSKKPTSARAMAPVPYARVHRSLHLEIAKEYDPAAIRFLVNGMRSLPVTFAGSWKTMFIHPDLYISGLPASIRDMQILCNLHVRSKQERSPVDLTSLLHQRSADLYRRFNQSLSFEELLGCSQALLLAQCILILEKDGHPDQYSKNVSVMLDKIAGRLWEQAPIQLPSTITRRNAWIFAESVRRTIIVSLMLKSAYSLNTRNYSVRTPFVDALPFDIRTNLWEDDSNYTWTTETPEALDSMISLHGYSDAMEKGCFHDIPPFGALILAACKGKETSSIAFPPPFPYGEIEVE</sequence>
<dbReference type="SUPFAM" id="SSF57701">
    <property type="entry name" value="Zn2/Cys6 DNA-binding domain"/>
    <property type="match status" value="1"/>
</dbReference>
<dbReference type="EMBL" id="JAPQKH010000003">
    <property type="protein sequence ID" value="KAJ5108366.1"/>
    <property type="molecule type" value="Genomic_DNA"/>
</dbReference>
<evidence type="ECO:0000313" key="8">
    <source>
        <dbReference type="EMBL" id="KAJ5108366.1"/>
    </source>
</evidence>
<evidence type="ECO:0000259" key="7">
    <source>
        <dbReference type="PROSITE" id="PS50048"/>
    </source>
</evidence>
<keyword evidence="2" id="KW-0862">Zinc</keyword>
<dbReference type="GO" id="GO:0008270">
    <property type="term" value="F:zinc ion binding"/>
    <property type="evidence" value="ECO:0007669"/>
    <property type="project" value="InterPro"/>
</dbReference>
<reference evidence="8" key="1">
    <citation type="submission" date="2022-11" db="EMBL/GenBank/DDBJ databases">
        <authorList>
            <person name="Petersen C."/>
        </authorList>
    </citation>
    <scope>NUCLEOTIDE SEQUENCE</scope>
    <source>
        <strain evidence="8">IBT 30069</strain>
    </source>
</reference>
<proteinExistence type="predicted"/>
<dbReference type="PROSITE" id="PS50048">
    <property type="entry name" value="ZN2_CY6_FUNGAL_2"/>
    <property type="match status" value="1"/>
</dbReference>
<name>A0A9W9FXS7_9EURO</name>
<dbReference type="GO" id="GO:0003677">
    <property type="term" value="F:DNA binding"/>
    <property type="evidence" value="ECO:0007669"/>
    <property type="project" value="UniProtKB-KW"/>
</dbReference>
<keyword evidence="6" id="KW-0539">Nucleus</keyword>
<dbReference type="PRINTS" id="PR00755">
    <property type="entry name" value="AFLATOXINBRP"/>
</dbReference>
<dbReference type="OrthoDB" id="4216928at2759"/>
<dbReference type="Gene3D" id="4.10.240.10">
    <property type="entry name" value="Zn(2)-C6 fungal-type DNA-binding domain"/>
    <property type="match status" value="1"/>
</dbReference>
<evidence type="ECO:0000313" key="9">
    <source>
        <dbReference type="Proteomes" id="UP001149165"/>
    </source>
</evidence>
<dbReference type="SMART" id="SM00066">
    <property type="entry name" value="GAL4"/>
    <property type="match status" value="1"/>
</dbReference>
<dbReference type="AlphaFoldDB" id="A0A9W9FXS7"/>
<feature type="domain" description="Zn(2)-C6 fungal-type" evidence="7">
    <location>
        <begin position="14"/>
        <end position="44"/>
    </location>
</feature>
<dbReference type="InterPro" id="IPR036864">
    <property type="entry name" value="Zn2-C6_fun-type_DNA-bd_sf"/>
</dbReference>
<comment type="caution">
    <text evidence="8">The sequence shown here is derived from an EMBL/GenBank/DDBJ whole genome shotgun (WGS) entry which is preliminary data.</text>
</comment>
<keyword evidence="4" id="KW-0238">DNA-binding</keyword>
<gene>
    <name evidence="8" type="ORF">N7456_005041</name>
</gene>
<reference evidence="8" key="2">
    <citation type="journal article" date="2023" name="IMA Fungus">
        <title>Comparative genomic study of the Penicillium genus elucidates a diverse pangenome and 15 lateral gene transfer events.</title>
        <authorList>
            <person name="Petersen C."/>
            <person name="Sorensen T."/>
            <person name="Nielsen M.R."/>
            <person name="Sondergaard T.E."/>
            <person name="Sorensen J.L."/>
            <person name="Fitzpatrick D.A."/>
            <person name="Frisvad J.C."/>
            <person name="Nielsen K.L."/>
        </authorList>
    </citation>
    <scope>NUCLEOTIDE SEQUENCE</scope>
    <source>
        <strain evidence="8">IBT 30069</strain>
    </source>
</reference>
<keyword evidence="9" id="KW-1185">Reference proteome</keyword>
<keyword evidence="1" id="KW-0479">Metal-binding</keyword>
<dbReference type="PANTHER" id="PTHR47660">
    <property type="entry name" value="TRANSCRIPTION FACTOR WITH C2H2 AND ZN(2)-CYS(6) DNA BINDING DOMAIN (EUROFUNG)-RELATED-RELATED"/>
    <property type="match status" value="1"/>
</dbReference>
<dbReference type="InterPro" id="IPR001138">
    <property type="entry name" value="Zn2Cys6_DnaBD"/>
</dbReference>
<protein>
    <recommendedName>
        <fullName evidence="7">Zn(2)-C6 fungal-type domain-containing protein</fullName>
    </recommendedName>
</protein>
<organism evidence="8 9">
    <name type="scientific">Penicillium angulare</name>
    <dbReference type="NCBI Taxonomy" id="116970"/>
    <lineage>
        <taxon>Eukaryota</taxon>
        <taxon>Fungi</taxon>
        <taxon>Dikarya</taxon>
        <taxon>Ascomycota</taxon>
        <taxon>Pezizomycotina</taxon>
        <taxon>Eurotiomycetes</taxon>
        <taxon>Eurotiomycetidae</taxon>
        <taxon>Eurotiales</taxon>
        <taxon>Aspergillaceae</taxon>
        <taxon>Penicillium</taxon>
    </lineage>
</organism>
<dbReference type="Pfam" id="PF00172">
    <property type="entry name" value="Zn_clus"/>
    <property type="match status" value="1"/>
</dbReference>
<keyword evidence="5" id="KW-0804">Transcription</keyword>
<evidence type="ECO:0000256" key="6">
    <source>
        <dbReference type="ARBA" id="ARBA00023242"/>
    </source>
</evidence>
<accession>A0A9W9FXS7</accession>
<dbReference type="GO" id="GO:0000981">
    <property type="term" value="F:DNA-binding transcription factor activity, RNA polymerase II-specific"/>
    <property type="evidence" value="ECO:0007669"/>
    <property type="project" value="InterPro"/>
</dbReference>
<dbReference type="Proteomes" id="UP001149165">
    <property type="component" value="Unassembled WGS sequence"/>
</dbReference>
<keyword evidence="3" id="KW-0805">Transcription regulation</keyword>
<evidence type="ECO:0000256" key="3">
    <source>
        <dbReference type="ARBA" id="ARBA00023015"/>
    </source>
</evidence>
<evidence type="ECO:0000256" key="4">
    <source>
        <dbReference type="ARBA" id="ARBA00023125"/>
    </source>
</evidence>